<reference evidence="4" key="2">
    <citation type="submission" date="2020-04" db="EMBL/GenBank/DDBJ databases">
        <authorList>
            <consortium name="NCBI Genome Project"/>
        </authorList>
    </citation>
    <scope>NUCLEOTIDE SEQUENCE</scope>
    <source>
        <strain evidence="4">CBS 781.70</strain>
    </source>
</reference>
<gene>
    <name evidence="2 4" type="ORF">P152DRAFT_194990</name>
</gene>
<sequence>MPAELGKRGGMTVDERRERKRALDRDAQRNLREKTRNRIASLEALVQTLQDEKCGDKRIRELVAQLHEAQDEIQNLRDTLSSIEKLLTKSRSFNHQDDLEFESTPHGMEEMEKKPVSVADSPAMLRPNLSVGTGTESRVNLDYLDMSTLLSKPQQSPDQVDRPFEGLSTSQVPNTFQLEPFGDFGRKTALYHQEVPDPLDVDHRCGFLSEVAQAVDLDPTSDQIPLHTSSSVNLSDPIAQITNTILRKQIDGKLWYLANDCLQYILTRPTYALCSVDTDEDITIRAFLEGWSAVEQKYTLDGCWKWLKALDCHLFSHLGFADRASIIHGIRRSFSSRVKRVRKDDDTTPPFTHPSLAQLHIQHDPIVDFFVWPGLREQMIFNRTRFACDRFVSAFCTNYLFLWSHDLRDIYHHDPATGLYAFSSPWHAHVMDLHCFQMRPGFFELFPELRSEMSCSVSQCLVSRELRPHCCGEDGKGGSREQKGIE</sequence>
<organism evidence="2">
    <name type="scientific">Eremomyces bilateralis CBS 781.70</name>
    <dbReference type="NCBI Taxonomy" id="1392243"/>
    <lineage>
        <taxon>Eukaryota</taxon>
        <taxon>Fungi</taxon>
        <taxon>Dikarya</taxon>
        <taxon>Ascomycota</taxon>
        <taxon>Pezizomycotina</taxon>
        <taxon>Dothideomycetes</taxon>
        <taxon>Dothideomycetes incertae sedis</taxon>
        <taxon>Eremomycetales</taxon>
        <taxon>Eremomycetaceae</taxon>
        <taxon>Eremomyces</taxon>
    </lineage>
</organism>
<dbReference type="Pfam" id="PF11905">
    <property type="entry name" value="DUF3425"/>
    <property type="match status" value="1"/>
</dbReference>
<dbReference type="PANTHER" id="PTHR37012">
    <property type="entry name" value="B-ZIP TRANSCRIPTION FACTOR (EUROFUNG)-RELATED"/>
    <property type="match status" value="1"/>
</dbReference>
<feature type="region of interest" description="Disordered" evidence="1">
    <location>
        <begin position="1"/>
        <end position="28"/>
    </location>
</feature>
<evidence type="ECO:0000313" key="2">
    <source>
        <dbReference type="EMBL" id="KAF1815734.1"/>
    </source>
</evidence>
<protein>
    <recommendedName>
        <fullName evidence="5">BZIP domain-containing protein</fullName>
    </recommendedName>
</protein>
<evidence type="ECO:0000256" key="1">
    <source>
        <dbReference type="SAM" id="MobiDB-lite"/>
    </source>
</evidence>
<dbReference type="InterPro" id="IPR021833">
    <property type="entry name" value="DUF3425"/>
</dbReference>
<name>A0A6G1GCH6_9PEZI</name>
<dbReference type="CDD" id="cd14688">
    <property type="entry name" value="bZIP_YAP"/>
    <property type="match status" value="1"/>
</dbReference>
<dbReference type="Proteomes" id="UP000504638">
    <property type="component" value="Unplaced"/>
</dbReference>
<dbReference type="GeneID" id="54414859"/>
<dbReference type="AlphaFoldDB" id="A0A6G1GCH6"/>
<feature type="compositionally biased region" description="Basic and acidic residues" evidence="1">
    <location>
        <begin position="13"/>
        <end position="28"/>
    </location>
</feature>
<keyword evidence="3" id="KW-1185">Reference proteome</keyword>
<evidence type="ECO:0000313" key="3">
    <source>
        <dbReference type="Proteomes" id="UP000504638"/>
    </source>
</evidence>
<evidence type="ECO:0008006" key="5">
    <source>
        <dbReference type="Google" id="ProtNLM"/>
    </source>
</evidence>
<dbReference type="PANTHER" id="PTHR37012:SF7">
    <property type="entry name" value="B-ZIP TRANSCRIPTION FACTOR (EUROFUNG)-RELATED"/>
    <property type="match status" value="1"/>
</dbReference>
<dbReference type="OrthoDB" id="5086080at2759"/>
<dbReference type="RefSeq" id="XP_033537365.1">
    <property type="nucleotide sequence ID" value="XM_033674289.1"/>
</dbReference>
<proteinExistence type="predicted"/>
<evidence type="ECO:0000313" key="4">
    <source>
        <dbReference type="RefSeq" id="XP_033537365.1"/>
    </source>
</evidence>
<reference evidence="4" key="3">
    <citation type="submission" date="2025-04" db="UniProtKB">
        <authorList>
            <consortium name="RefSeq"/>
        </authorList>
    </citation>
    <scope>IDENTIFICATION</scope>
    <source>
        <strain evidence="4">CBS 781.70</strain>
    </source>
</reference>
<accession>A0A6G1GCH6</accession>
<dbReference type="EMBL" id="ML975151">
    <property type="protein sequence ID" value="KAF1815734.1"/>
    <property type="molecule type" value="Genomic_DNA"/>
</dbReference>
<reference evidence="2 4" key="1">
    <citation type="submission" date="2020-01" db="EMBL/GenBank/DDBJ databases">
        <authorList>
            <consortium name="DOE Joint Genome Institute"/>
            <person name="Haridas S."/>
            <person name="Albert R."/>
            <person name="Binder M."/>
            <person name="Bloem J."/>
            <person name="Labutti K."/>
            <person name="Salamov A."/>
            <person name="Andreopoulos B."/>
            <person name="Baker S.E."/>
            <person name="Barry K."/>
            <person name="Bills G."/>
            <person name="Bluhm B.H."/>
            <person name="Cannon C."/>
            <person name="Castanera R."/>
            <person name="Culley D.E."/>
            <person name="Daum C."/>
            <person name="Ezra D."/>
            <person name="Gonzalez J.B."/>
            <person name="Henrissat B."/>
            <person name="Kuo A."/>
            <person name="Liang C."/>
            <person name="Lipzen A."/>
            <person name="Lutzoni F."/>
            <person name="Magnuson J."/>
            <person name="Mondo S."/>
            <person name="Nolan M."/>
            <person name="Ohm R."/>
            <person name="Pangilinan J."/>
            <person name="Park H.-J."/>
            <person name="Ramirez L."/>
            <person name="Alfaro M."/>
            <person name="Sun H."/>
            <person name="Tritt A."/>
            <person name="Yoshinaga Y."/>
            <person name="Zwiers L.-H."/>
            <person name="Turgeon B.G."/>
            <person name="Goodwin S.B."/>
            <person name="Spatafora J.W."/>
            <person name="Crous P.W."/>
            <person name="Grigoriev I.V."/>
        </authorList>
    </citation>
    <scope>NUCLEOTIDE SEQUENCE</scope>
    <source>
        <strain evidence="2 4">CBS 781.70</strain>
    </source>
</reference>
<dbReference type="Gene3D" id="1.20.5.170">
    <property type="match status" value="1"/>
</dbReference>